<dbReference type="Pfam" id="PF13450">
    <property type="entry name" value="NAD_binding_8"/>
    <property type="match status" value="1"/>
</dbReference>
<comment type="caution">
    <text evidence="1">The sequence shown here is derived from an EMBL/GenBank/DDBJ whole genome shotgun (WGS) entry which is preliminary data.</text>
</comment>
<name>A0A7W5ZLY4_9BACT</name>
<accession>A0A7W5ZLY4</accession>
<dbReference type="PRINTS" id="PR00420">
    <property type="entry name" value="RNGMNOXGNASE"/>
</dbReference>
<dbReference type="Gene3D" id="3.50.50.60">
    <property type="entry name" value="FAD/NAD(P)-binding domain"/>
    <property type="match status" value="1"/>
</dbReference>
<protein>
    <submittedName>
        <fullName evidence="1">Flavin-dependent dehydrogenase</fullName>
    </submittedName>
</protein>
<evidence type="ECO:0000313" key="1">
    <source>
        <dbReference type="EMBL" id="MBB3839690.1"/>
    </source>
</evidence>
<proteinExistence type="predicted"/>
<reference evidence="1 2" key="1">
    <citation type="submission" date="2020-08" db="EMBL/GenBank/DDBJ databases">
        <title>Genomic Encyclopedia of Type Strains, Phase IV (KMG-IV): sequencing the most valuable type-strain genomes for metagenomic binning, comparative biology and taxonomic classification.</title>
        <authorList>
            <person name="Goeker M."/>
        </authorList>
    </citation>
    <scope>NUCLEOTIDE SEQUENCE [LARGE SCALE GENOMIC DNA]</scope>
    <source>
        <strain evidence="1 2">DSM 17976</strain>
    </source>
</reference>
<gene>
    <name evidence="1" type="ORF">FHS57_003699</name>
</gene>
<dbReference type="InterPro" id="IPR036188">
    <property type="entry name" value="FAD/NAD-bd_sf"/>
</dbReference>
<dbReference type="PANTHER" id="PTHR42685">
    <property type="entry name" value="GERANYLGERANYL DIPHOSPHATE REDUCTASE"/>
    <property type="match status" value="1"/>
</dbReference>
<dbReference type="SUPFAM" id="SSF51905">
    <property type="entry name" value="FAD/NAD(P)-binding domain"/>
    <property type="match status" value="1"/>
</dbReference>
<dbReference type="Proteomes" id="UP000541352">
    <property type="component" value="Unassembled WGS sequence"/>
</dbReference>
<keyword evidence="2" id="KW-1185">Reference proteome</keyword>
<dbReference type="InterPro" id="IPR050407">
    <property type="entry name" value="Geranylgeranyl_reductase"/>
</dbReference>
<evidence type="ECO:0000313" key="2">
    <source>
        <dbReference type="Proteomes" id="UP000541352"/>
    </source>
</evidence>
<dbReference type="EMBL" id="JACIBY010000007">
    <property type="protein sequence ID" value="MBB3839690.1"/>
    <property type="molecule type" value="Genomic_DNA"/>
</dbReference>
<dbReference type="RefSeq" id="WP_183976168.1">
    <property type="nucleotide sequence ID" value="NZ_JACIBY010000007.1"/>
</dbReference>
<sequence>MRKNKLGIVGGGLAGLSLAIQAARKGFEVTLFEKNTYPFHRVCGEYISLESHDFIERLGVPLSEWNLPFIKQLEVTSPKGTRINETLPLGGFGLSRYQLDYELARIARSVGVEVLEKHTVSKIDYLTATDSFVIVANQQTREVDCCVGSFGKKSNLDVAWKRPFVQSQETRLNNYIGVKYHIQTDFPKDKIALHNFVDGYCGISAIEDDNYCLCYLTTAQNLKKSGNKLEQMHEQVLFRNPYLKSIFANADFLFSEPVTISQISFESKSLVENHVLLLGDAAGMITPLCGNGMSMALHASKIAFEWIGKYTNGTISRNELETQFVRDWNQHFRRRLWVGRQIQAQFGSEFQTELLLRTLRPFPFIIKNLIRLTHGQPF</sequence>
<organism evidence="1 2">
    <name type="scientific">Runella defluvii</name>
    <dbReference type="NCBI Taxonomy" id="370973"/>
    <lineage>
        <taxon>Bacteria</taxon>
        <taxon>Pseudomonadati</taxon>
        <taxon>Bacteroidota</taxon>
        <taxon>Cytophagia</taxon>
        <taxon>Cytophagales</taxon>
        <taxon>Spirosomataceae</taxon>
        <taxon>Runella</taxon>
    </lineage>
</organism>
<dbReference type="AlphaFoldDB" id="A0A7W5ZLY4"/>
<dbReference type="PANTHER" id="PTHR42685:SF19">
    <property type="entry name" value="POSSIBLE OXIDOREDUCTASE"/>
    <property type="match status" value="1"/>
</dbReference>